<gene>
    <name evidence="1" type="ORF">PHYBLDRAFT_60078</name>
</gene>
<dbReference type="InParanoid" id="A0A167LCY7"/>
<dbReference type="OrthoDB" id="5982876at2759"/>
<dbReference type="EMBL" id="KV440989">
    <property type="protein sequence ID" value="OAD70177.1"/>
    <property type="molecule type" value="Genomic_DNA"/>
</dbReference>
<evidence type="ECO:0000313" key="1">
    <source>
        <dbReference type="EMBL" id="OAD70177.1"/>
    </source>
</evidence>
<dbReference type="VEuPathDB" id="FungiDB:PHYBLDRAFT_60078"/>
<reference evidence="2" key="1">
    <citation type="submission" date="2015-06" db="EMBL/GenBank/DDBJ databases">
        <title>Expansion of signal transduction pathways in fungi by whole-genome duplication.</title>
        <authorList>
            <consortium name="DOE Joint Genome Institute"/>
            <person name="Corrochano L.M."/>
            <person name="Kuo A."/>
            <person name="Marcet-Houben M."/>
            <person name="Polaino S."/>
            <person name="Salamov A."/>
            <person name="Villalobos J.M."/>
            <person name="Alvarez M.I."/>
            <person name="Avalos J."/>
            <person name="Benito E.P."/>
            <person name="Benoit I."/>
            <person name="Burger G."/>
            <person name="Camino L.P."/>
            <person name="Canovas D."/>
            <person name="Cerda-Olmedo E."/>
            <person name="Cheng J.-F."/>
            <person name="Dominguez A."/>
            <person name="Elias M."/>
            <person name="Eslava A.P."/>
            <person name="Glaser F."/>
            <person name="Grimwood J."/>
            <person name="Gutierrez G."/>
            <person name="Heitman J."/>
            <person name="Henrissat B."/>
            <person name="Iturriaga E.A."/>
            <person name="Lang B.F."/>
            <person name="Lavin J.L."/>
            <person name="Lee S."/>
            <person name="Li W."/>
            <person name="Lindquist E."/>
            <person name="Lopez-Garcia S."/>
            <person name="Luque E.M."/>
            <person name="Marcos A.T."/>
            <person name="Martin J."/>
            <person name="McCluskey K."/>
            <person name="Medina H.R."/>
            <person name="Miralles-Duran A."/>
            <person name="Miyazaki A."/>
            <person name="Munoz-Torres E."/>
            <person name="Oguiza J.A."/>
            <person name="Ohm R."/>
            <person name="Olmedo M."/>
            <person name="Orejas M."/>
            <person name="Ortiz-Castellanos L."/>
            <person name="Pisabarro A.G."/>
            <person name="Rodriguez-Romero J."/>
            <person name="Ruiz-Herrera J."/>
            <person name="Ruiz-Vazquez R."/>
            <person name="Sanz C."/>
            <person name="Schackwitz W."/>
            <person name="Schmutz J."/>
            <person name="Shahriari M."/>
            <person name="Shelest E."/>
            <person name="Silva-Franco F."/>
            <person name="Soanes D."/>
            <person name="Syed K."/>
            <person name="Tagua V.G."/>
            <person name="Talbot N.J."/>
            <person name="Thon M."/>
            <person name="De vries R.P."/>
            <person name="Wiebenga A."/>
            <person name="Yadav J.S."/>
            <person name="Braun E.L."/>
            <person name="Baker S."/>
            <person name="Garre V."/>
            <person name="Horwitz B."/>
            <person name="Torres-Martinez S."/>
            <person name="Idnurm A."/>
            <person name="Herrera-Estrella A."/>
            <person name="Gabaldon T."/>
            <person name="Grigoriev I.V."/>
        </authorList>
    </citation>
    <scope>NUCLEOTIDE SEQUENCE [LARGE SCALE GENOMIC DNA]</scope>
    <source>
        <strain evidence="2">NRRL 1555(-)</strain>
    </source>
</reference>
<name>A0A167LCY7_PHYB8</name>
<proteinExistence type="predicted"/>
<organism evidence="1 2">
    <name type="scientific">Phycomyces blakesleeanus (strain ATCC 8743b / DSM 1359 / FGSC 10004 / NBRC 33097 / NRRL 1555)</name>
    <dbReference type="NCBI Taxonomy" id="763407"/>
    <lineage>
        <taxon>Eukaryota</taxon>
        <taxon>Fungi</taxon>
        <taxon>Fungi incertae sedis</taxon>
        <taxon>Mucoromycota</taxon>
        <taxon>Mucoromycotina</taxon>
        <taxon>Mucoromycetes</taxon>
        <taxon>Mucorales</taxon>
        <taxon>Phycomycetaceae</taxon>
        <taxon>Phycomyces</taxon>
    </lineage>
</organism>
<dbReference type="RefSeq" id="XP_018288217.1">
    <property type="nucleotide sequence ID" value="XM_018440596.1"/>
</dbReference>
<dbReference type="AlphaFoldDB" id="A0A167LCY7"/>
<dbReference type="Proteomes" id="UP000077315">
    <property type="component" value="Unassembled WGS sequence"/>
</dbReference>
<evidence type="ECO:0000313" key="2">
    <source>
        <dbReference type="Proteomes" id="UP000077315"/>
    </source>
</evidence>
<dbReference type="STRING" id="763407.A0A167LCY7"/>
<dbReference type="GeneID" id="29001502"/>
<keyword evidence="2" id="KW-1185">Reference proteome</keyword>
<evidence type="ECO:0008006" key="3">
    <source>
        <dbReference type="Google" id="ProtNLM"/>
    </source>
</evidence>
<sequence>MNIRGLSTKTFKQLEGLVFFHCQLDREEYNAFDERDDFDSTHTSLVVDMSLSTVKYIVKRRNKKRSPKPRKGYGISRKIYDWTERHLMRVVRKGNAVSYYWMGKSLNKIEVFVCRKTIISYLKRLSFESYIAAHEPDLTEPKEERIGLDL</sequence>
<accession>A0A167LCY7</accession>
<protein>
    <recommendedName>
        <fullName evidence="3">Homeodomain-like DNA binding domain-containing transcription factor</fullName>
    </recommendedName>
</protein>